<dbReference type="InterPro" id="IPR029063">
    <property type="entry name" value="SAM-dependent_MTases_sf"/>
</dbReference>
<name>A0ABQ2YQ98_9GAMM</name>
<feature type="domain" description="Methyltransferase" evidence="1">
    <location>
        <begin position="41"/>
        <end position="130"/>
    </location>
</feature>
<dbReference type="Proteomes" id="UP000653056">
    <property type="component" value="Unassembled WGS sequence"/>
</dbReference>
<evidence type="ECO:0000259" key="1">
    <source>
        <dbReference type="Pfam" id="PF13649"/>
    </source>
</evidence>
<comment type="caution">
    <text evidence="2">The sequence shown here is derived from an EMBL/GenBank/DDBJ whole genome shotgun (WGS) entry which is preliminary data.</text>
</comment>
<reference evidence="3" key="1">
    <citation type="journal article" date="2019" name="Int. J. Syst. Evol. Microbiol.">
        <title>The Global Catalogue of Microorganisms (GCM) 10K type strain sequencing project: providing services to taxonomists for standard genome sequencing and annotation.</title>
        <authorList>
            <consortium name="The Broad Institute Genomics Platform"/>
            <consortium name="The Broad Institute Genome Sequencing Center for Infectious Disease"/>
            <person name="Wu L."/>
            <person name="Ma J."/>
        </authorList>
    </citation>
    <scope>NUCLEOTIDE SEQUENCE [LARGE SCALE GENOMIC DNA]</scope>
    <source>
        <strain evidence="3">KCTC 22228</strain>
    </source>
</reference>
<dbReference type="GO" id="GO:0008168">
    <property type="term" value="F:methyltransferase activity"/>
    <property type="evidence" value="ECO:0007669"/>
    <property type="project" value="UniProtKB-KW"/>
</dbReference>
<evidence type="ECO:0000313" key="3">
    <source>
        <dbReference type="Proteomes" id="UP000653056"/>
    </source>
</evidence>
<protein>
    <submittedName>
        <fullName evidence="2">SAM-dependent methyltransferase</fullName>
    </submittedName>
</protein>
<dbReference type="Pfam" id="PF13649">
    <property type="entry name" value="Methyltransf_25"/>
    <property type="match status" value="1"/>
</dbReference>
<gene>
    <name evidence="2" type="ORF">GCM10007160_15760</name>
</gene>
<dbReference type="EMBL" id="BMXS01000006">
    <property type="protein sequence ID" value="GGX89248.1"/>
    <property type="molecule type" value="Genomic_DNA"/>
</dbReference>
<dbReference type="CDD" id="cd02440">
    <property type="entry name" value="AdoMet_MTases"/>
    <property type="match status" value="1"/>
</dbReference>
<organism evidence="2 3">
    <name type="scientific">Litchfieldella qijiaojingensis</name>
    <dbReference type="NCBI Taxonomy" id="980347"/>
    <lineage>
        <taxon>Bacteria</taxon>
        <taxon>Pseudomonadati</taxon>
        <taxon>Pseudomonadota</taxon>
        <taxon>Gammaproteobacteria</taxon>
        <taxon>Oceanospirillales</taxon>
        <taxon>Halomonadaceae</taxon>
        <taxon>Litchfieldella</taxon>
    </lineage>
</organism>
<evidence type="ECO:0000313" key="2">
    <source>
        <dbReference type="EMBL" id="GGX89248.1"/>
    </source>
</evidence>
<dbReference type="Gene3D" id="2.20.25.110">
    <property type="entry name" value="S-adenosyl-L-methionine-dependent methyltransferases"/>
    <property type="match status" value="1"/>
</dbReference>
<keyword evidence="2" id="KW-0808">Transferase</keyword>
<dbReference type="GO" id="GO:0032259">
    <property type="term" value="P:methylation"/>
    <property type="evidence" value="ECO:0007669"/>
    <property type="project" value="UniProtKB-KW"/>
</dbReference>
<accession>A0ABQ2YQ98</accession>
<dbReference type="Gene3D" id="3.40.50.150">
    <property type="entry name" value="Vaccinia Virus protein VP39"/>
    <property type="match status" value="1"/>
</dbReference>
<dbReference type="SUPFAM" id="SSF53335">
    <property type="entry name" value="S-adenosyl-L-methionine-dependent methyltransferases"/>
    <property type="match status" value="1"/>
</dbReference>
<keyword evidence="3" id="KW-1185">Reference proteome</keyword>
<dbReference type="InterPro" id="IPR041698">
    <property type="entry name" value="Methyltransf_25"/>
</dbReference>
<sequence>MFNNRYGTLAAWVYDLDKPIGHSFGDIEFYGERLRGCRGPILEPAVGNGRMSIPLLAQGFELVGFDASEEMLARCRAHCEHHGVSPELTLQRFESFAAIILPVGSFQLITDFGQARATLERFHAHLEPGGRLILDLDQAGTLITAQDGIRSWQVPEDDYLTLTTHPLHTDFAAQTTHAYLRYEHWQQGKLVGTELERFSLRWWGIQEFAMLLREASFVDVTISGDYRHGRMPTRESRMITFEAFASC</sequence>
<proteinExistence type="predicted"/>
<dbReference type="RefSeq" id="WP_189467920.1">
    <property type="nucleotide sequence ID" value="NZ_BMXS01000006.1"/>
</dbReference>
<keyword evidence="2" id="KW-0489">Methyltransferase</keyword>